<reference evidence="2 3" key="1">
    <citation type="submission" date="2015-11" db="EMBL/GenBank/DDBJ databases">
        <title>Genomic analysis of 38 Legionella species identifies large and diverse effector repertoires.</title>
        <authorList>
            <person name="Burstein D."/>
            <person name="Amaro F."/>
            <person name="Zusman T."/>
            <person name="Lifshitz Z."/>
            <person name="Cohen O."/>
            <person name="Gilbert J.A."/>
            <person name="Pupko T."/>
            <person name="Shuman H.A."/>
            <person name="Segal G."/>
        </authorList>
    </citation>
    <scope>NUCLEOTIDE SEQUENCE [LARGE SCALE GENOMIC DNA]</scope>
    <source>
        <strain evidence="2 3">ATCC 49508</strain>
    </source>
</reference>
<name>A0A0W1AFU0_9GAMM</name>
<evidence type="ECO:0000313" key="2">
    <source>
        <dbReference type="EMBL" id="KTD80048.1"/>
    </source>
</evidence>
<proteinExistence type="predicted"/>
<feature type="transmembrane region" description="Helical" evidence="1">
    <location>
        <begin position="187"/>
        <end position="207"/>
    </location>
</feature>
<evidence type="ECO:0000313" key="3">
    <source>
        <dbReference type="Proteomes" id="UP000054662"/>
    </source>
</evidence>
<keyword evidence="1" id="KW-0812">Transmembrane</keyword>
<sequence>MSTENINIVGILIDAIYENFILYKISDRWEKTNQGNVHNGTSIYEMKDFERIIEVLPNILSANTQLIIVYDVSCVNKENSIKQLLSKINQLKKNNLLPALVCIGHEQSPWNNEIIEQFSSFKELKSIRSVDHVNLLKKIVNHELAKTQRELIDTNKEKPSMMILGGFIAVMGIAAVAIALTVLNTSIAGLIVTAIGIAATFTGWGLFANEAFKNKKTITDEPLDYSEYKVLL</sequence>
<evidence type="ECO:0000256" key="1">
    <source>
        <dbReference type="SAM" id="Phobius"/>
    </source>
</evidence>
<dbReference type="PATRIC" id="fig|45076.6.peg.1691"/>
<dbReference type="RefSeq" id="WP_058493339.1">
    <property type="nucleotide sequence ID" value="NZ_CBCRUR010000011.1"/>
</dbReference>
<comment type="caution">
    <text evidence="2">The sequence shown here is derived from an EMBL/GenBank/DDBJ whole genome shotgun (WGS) entry which is preliminary data.</text>
</comment>
<protein>
    <submittedName>
        <fullName evidence="2">Uncharacterized protein</fullName>
    </submittedName>
</protein>
<keyword evidence="3" id="KW-1185">Reference proteome</keyword>
<feature type="transmembrane region" description="Helical" evidence="1">
    <location>
        <begin position="161"/>
        <end position="181"/>
    </location>
</feature>
<gene>
    <name evidence="2" type="ORF">Lwor_1562</name>
</gene>
<keyword evidence="1" id="KW-0472">Membrane</keyword>
<keyword evidence="1" id="KW-1133">Transmembrane helix</keyword>
<accession>A0A0W1AFU0</accession>
<dbReference type="Proteomes" id="UP000054662">
    <property type="component" value="Unassembled WGS sequence"/>
</dbReference>
<organism evidence="2 3">
    <name type="scientific">Legionella worsleiensis</name>
    <dbReference type="NCBI Taxonomy" id="45076"/>
    <lineage>
        <taxon>Bacteria</taxon>
        <taxon>Pseudomonadati</taxon>
        <taxon>Pseudomonadota</taxon>
        <taxon>Gammaproteobacteria</taxon>
        <taxon>Legionellales</taxon>
        <taxon>Legionellaceae</taxon>
        <taxon>Legionella</taxon>
    </lineage>
</organism>
<dbReference type="OrthoDB" id="5654222at2"/>
<dbReference type="EMBL" id="LNZC01000012">
    <property type="protein sequence ID" value="KTD80048.1"/>
    <property type="molecule type" value="Genomic_DNA"/>
</dbReference>
<dbReference type="AlphaFoldDB" id="A0A0W1AFU0"/>